<protein>
    <submittedName>
        <fullName evidence="9">Inner membrane transport protein YajR</fullName>
    </submittedName>
</protein>
<feature type="transmembrane region" description="Helical" evidence="7">
    <location>
        <begin position="345"/>
        <end position="367"/>
    </location>
</feature>
<feature type="transmembrane region" description="Helical" evidence="7">
    <location>
        <begin position="109"/>
        <end position="130"/>
    </location>
</feature>
<keyword evidence="5 7" id="KW-1133">Transmembrane helix</keyword>
<dbReference type="GO" id="GO:0005886">
    <property type="term" value="C:plasma membrane"/>
    <property type="evidence" value="ECO:0007669"/>
    <property type="project" value="UniProtKB-SubCell"/>
</dbReference>
<feature type="transmembrane region" description="Helical" evidence="7">
    <location>
        <begin position="50"/>
        <end position="73"/>
    </location>
</feature>
<evidence type="ECO:0000256" key="7">
    <source>
        <dbReference type="SAM" id="Phobius"/>
    </source>
</evidence>
<dbReference type="Proteomes" id="UP001158598">
    <property type="component" value="Chromosome"/>
</dbReference>
<feature type="domain" description="Major facilitator superfamily (MFS) profile" evidence="8">
    <location>
        <begin position="18"/>
        <end position="399"/>
    </location>
</feature>
<feature type="transmembrane region" description="Helical" evidence="7">
    <location>
        <begin position="256"/>
        <end position="277"/>
    </location>
</feature>
<evidence type="ECO:0000256" key="3">
    <source>
        <dbReference type="ARBA" id="ARBA00022475"/>
    </source>
</evidence>
<dbReference type="SUPFAM" id="SSF103473">
    <property type="entry name" value="MFS general substrate transporter"/>
    <property type="match status" value="1"/>
</dbReference>
<keyword evidence="3" id="KW-1003">Cell membrane</keyword>
<evidence type="ECO:0000256" key="6">
    <source>
        <dbReference type="ARBA" id="ARBA00023136"/>
    </source>
</evidence>
<dbReference type="InterPro" id="IPR020846">
    <property type="entry name" value="MFS_dom"/>
</dbReference>
<dbReference type="InterPro" id="IPR050171">
    <property type="entry name" value="MFS_Transporters"/>
</dbReference>
<dbReference type="InterPro" id="IPR036259">
    <property type="entry name" value="MFS_trans_sf"/>
</dbReference>
<reference evidence="9" key="1">
    <citation type="submission" date="2023-03" db="EMBL/GenBank/DDBJ databases">
        <authorList>
            <person name="Pearce D."/>
        </authorList>
    </citation>
    <scope>NUCLEOTIDE SEQUENCE</scope>
    <source>
        <strain evidence="9">Mc</strain>
    </source>
</reference>
<feature type="transmembrane region" description="Helical" evidence="7">
    <location>
        <begin position="142"/>
        <end position="166"/>
    </location>
</feature>
<feature type="transmembrane region" description="Helical" evidence="7">
    <location>
        <begin position="172"/>
        <end position="191"/>
    </location>
</feature>
<feature type="transmembrane region" description="Helical" evidence="7">
    <location>
        <begin position="286"/>
        <end position="305"/>
    </location>
</feature>
<keyword evidence="2" id="KW-0813">Transport</keyword>
<dbReference type="InterPro" id="IPR011701">
    <property type="entry name" value="MFS"/>
</dbReference>
<evidence type="ECO:0000256" key="2">
    <source>
        <dbReference type="ARBA" id="ARBA00022448"/>
    </source>
</evidence>
<dbReference type="PROSITE" id="PS50850">
    <property type="entry name" value="MFS"/>
    <property type="match status" value="1"/>
</dbReference>
<keyword evidence="4 7" id="KW-0812">Transmembrane</keyword>
<feature type="transmembrane region" description="Helical" evidence="7">
    <location>
        <begin position="373"/>
        <end position="394"/>
    </location>
</feature>
<comment type="subcellular location">
    <subcellularLocation>
        <location evidence="1">Cell membrane</location>
        <topology evidence="1">Multi-pass membrane protein</topology>
    </subcellularLocation>
</comment>
<dbReference type="EMBL" id="OX458332">
    <property type="protein sequence ID" value="CAI8816359.1"/>
    <property type="molecule type" value="Genomic_DNA"/>
</dbReference>
<organism evidence="9 10">
    <name type="scientific">Methylococcus capsulatus</name>
    <dbReference type="NCBI Taxonomy" id="414"/>
    <lineage>
        <taxon>Bacteria</taxon>
        <taxon>Pseudomonadati</taxon>
        <taxon>Pseudomonadota</taxon>
        <taxon>Gammaproteobacteria</taxon>
        <taxon>Methylococcales</taxon>
        <taxon>Methylococcaceae</taxon>
        <taxon>Methylococcus</taxon>
    </lineage>
</organism>
<feature type="transmembrane region" description="Helical" evidence="7">
    <location>
        <begin position="311"/>
        <end position="333"/>
    </location>
</feature>
<evidence type="ECO:0000256" key="5">
    <source>
        <dbReference type="ARBA" id="ARBA00022989"/>
    </source>
</evidence>
<dbReference type="CDD" id="cd17472">
    <property type="entry name" value="MFS_YajR_like"/>
    <property type="match status" value="1"/>
</dbReference>
<evidence type="ECO:0000259" key="8">
    <source>
        <dbReference type="PROSITE" id="PS50850"/>
    </source>
</evidence>
<feature type="transmembrane region" description="Helical" evidence="7">
    <location>
        <begin position="21"/>
        <end position="44"/>
    </location>
</feature>
<keyword evidence="6 7" id="KW-0472">Membrane</keyword>
<sequence>MRHTIDIDSPMTRTEIRAATSLAAIYMFRMLGLFMILPVFSIYARDLPGATPVLIGLAISAYGLTQAVFQIPFGIWSDRFGRKPLIVIGLLMFAGGSVMAAVADSIYGIVAGRALQGAGAVAGVIMALAADLTQEEHRTKAMALIGVSIGISFAFSMVAGPVLSGWIGVRGIFWSVAGLALLGIAVLYSVVPTPRRVRFHRDTEAQPARFSSVLTNPELVRLDFGIFALHAILTATFVVLPLVLRDELHMDTPEHWKIYLPVFVLSMVSMVPFVIVAEKKRQMKPVFLSFILLTAAVDVILAGFTPTTLGIGLLLYLFFTAFNLLEATLPSMVSKVAPADLKGTAMGIYSTTQFLGAFVGGAGAGWIQGHHGIPAVFLFCAGIALLWLAVAFGMQKPRHLSSLMVNLGEISASAAADLSARLRGVPGIADAVVVPDEGVAYLKVERERLDRSRLEALLNETAGA</sequence>
<evidence type="ECO:0000313" key="10">
    <source>
        <dbReference type="Proteomes" id="UP001158598"/>
    </source>
</evidence>
<feature type="transmembrane region" description="Helical" evidence="7">
    <location>
        <begin position="85"/>
        <end position="103"/>
    </location>
</feature>
<dbReference type="GO" id="GO:0022857">
    <property type="term" value="F:transmembrane transporter activity"/>
    <property type="evidence" value="ECO:0007669"/>
    <property type="project" value="InterPro"/>
</dbReference>
<dbReference type="PANTHER" id="PTHR23517">
    <property type="entry name" value="RESISTANCE PROTEIN MDTM, PUTATIVE-RELATED-RELATED"/>
    <property type="match status" value="1"/>
</dbReference>
<dbReference type="Pfam" id="PF07690">
    <property type="entry name" value="MFS_1"/>
    <property type="match status" value="1"/>
</dbReference>
<dbReference type="AlphaFoldDB" id="A0AA35XV36"/>
<gene>
    <name evidence="9" type="primary">yajR</name>
    <name evidence="9" type="ORF">MCNOR_1855</name>
</gene>
<dbReference type="PANTHER" id="PTHR23517:SF2">
    <property type="entry name" value="MULTIDRUG RESISTANCE PROTEIN MDTH"/>
    <property type="match status" value="1"/>
</dbReference>
<evidence type="ECO:0000313" key="9">
    <source>
        <dbReference type="EMBL" id="CAI8816359.1"/>
    </source>
</evidence>
<dbReference type="Gene3D" id="1.20.1250.20">
    <property type="entry name" value="MFS general substrate transporter like domains"/>
    <property type="match status" value="1"/>
</dbReference>
<proteinExistence type="predicted"/>
<evidence type="ECO:0000256" key="1">
    <source>
        <dbReference type="ARBA" id="ARBA00004651"/>
    </source>
</evidence>
<accession>A0AA35XV36</accession>
<dbReference type="Gene3D" id="3.30.70.100">
    <property type="match status" value="1"/>
</dbReference>
<evidence type="ECO:0000256" key="4">
    <source>
        <dbReference type="ARBA" id="ARBA00022692"/>
    </source>
</evidence>
<feature type="transmembrane region" description="Helical" evidence="7">
    <location>
        <begin position="224"/>
        <end position="244"/>
    </location>
</feature>
<name>A0AA35XV36_METCP</name>